<dbReference type="RefSeq" id="WP_129228847.1">
    <property type="nucleotide sequence ID" value="NZ_QYBB01000034.1"/>
</dbReference>
<protein>
    <submittedName>
        <fullName evidence="2">Methyltransferase domain-containing protein</fullName>
    </submittedName>
</protein>
<dbReference type="SUPFAM" id="SSF53335">
    <property type="entry name" value="S-adenosyl-L-methionine-dependent methyltransferases"/>
    <property type="match status" value="1"/>
</dbReference>
<evidence type="ECO:0000259" key="1">
    <source>
        <dbReference type="Pfam" id="PF08241"/>
    </source>
</evidence>
<proteinExistence type="predicted"/>
<keyword evidence="2" id="KW-0489">Methyltransferase</keyword>
<feature type="domain" description="Methyltransferase type 11" evidence="1">
    <location>
        <begin position="69"/>
        <end position="119"/>
    </location>
</feature>
<dbReference type="OrthoDB" id="9796760at2"/>
<name>A0A4Q2U1P9_9HYPH</name>
<dbReference type="GO" id="GO:0032259">
    <property type="term" value="P:methylation"/>
    <property type="evidence" value="ECO:0007669"/>
    <property type="project" value="UniProtKB-KW"/>
</dbReference>
<accession>A0A4Q2U1P9</accession>
<dbReference type="GO" id="GO:0008757">
    <property type="term" value="F:S-adenosylmethionine-dependent methyltransferase activity"/>
    <property type="evidence" value="ECO:0007669"/>
    <property type="project" value="InterPro"/>
</dbReference>
<dbReference type="Pfam" id="PF08241">
    <property type="entry name" value="Methyltransf_11"/>
    <property type="match status" value="1"/>
</dbReference>
<keyword evidence="2" id="KW-0808">Transferase</keyword>
<comment type="caution">
    <text evidence="2">The sequence shown here is derived from an EMBL/GenBank/DDBJ whole genome shotgun (WGS) entry which is preliminary data.</text>
</comment>
<gene>
    <name evidence="2" type="ORF">D3273_20975</name>
</gene>
<organism evidence="2 3">
    <name type="scientific">Lichenibacterium minor</name>
    <dbReference type="NCBI Taxonomy" id="2316528"/>
    <lineage>
        <taxon>Bacteria</taxon>
        <taxon>Pseudomonadati</taxon>
        <taxon>Pseudomonadota</taxon>
        <taxon>Alphaproteobacteria</taxon>
        <taxon>Hyphomicrobiales</taxon>
        <taxon>Lichenihabitantaceae</taxon>
        <taxon>Lichenibacterium</taxon>
    </lineage>
</organism>
<dbReference type="InterPro" id="IPR013216">
    <property type="entry name" value="Methyltransf_11"/>
</dbReference>
<keyword evidence="3" id="KW-1185">Reference proteome</keyword>
<dbReference type="EMBL" id="QYBB01000034">
    <property type="protein sequence ID" value="RYC30010.1"/>
    <property type="molecule type" value="Genomic_DNA"/>
</dbReference>
<dbReference type="Gene3D" id="3.40.50.150">
    <property type="entry name" value="Vaccinia Virus protein VP39"/>
    <property type="match status" value="1"/>
</dbReference>
<reference evidence="2 3" key="1">
    <citation type="submission" date="2018-12" db="EMBL/GenBank/DDBJ databases">
        <authorList>
            <person name="Grouzdev D.S."/>
            <person name="Krutkina M.S."/>
        </authorList>
    </citation>
    <scope>NUCLEOTIDE SEQUENCE [LARGE SCALE GENOMIC DNA]</scope>
    <source>
        <strain evidence="2 3">RmlP026</strain>
    </source>
</reference>
<reference evidence="2 3" key="2">
    <citation type="submission" date="2019-02" db="EMBL/GenBank/DDBJ databases">
        <title>'Lichenibacterium ramalinii' gen. nov. sp. nov., 'Lichenibacterium minor' gen. nov. sp. nov.</title>
        <authorList>
            <person name="Pankratov T."/>
        </authorList>
    </citation>
    <scope>NUCLEOTIDE SEQUENCE [LARGE SCALE GENOMIC DNA]</scope>
    <source>
        <strain evidence="2 3">RmlP026</strain>
    </source>
</reference>
<sequence>MDGSRTCYAGSRDAAWAGLVRDRLRGRDGKLLLNVGSGPADPRKLPGGFRTASWCEIRVDIEPAVQPDVVGTITDLSAVPDDAVDALFSSHNLEHVFAHEVPLSLAEFRRVLKPGGRMVLTMPDLEAVCAIVARGGIDEVIYGSENGTLPIRPLDILYGWGAHIADGHHHMAHRTGFTEATLRRAVASAGFDEINTKKGTMLDLWAAGVKPGGQ</sequence>
<dbReference type="Proteomes" id="UP000290759">
    <property type="component" value="Unassembled WGS sequence"/>
</dbReference>
<dbReference type="CDD" id="cd02440">
    <property type="entry name" value="AdoMet_MTases"/>
    <property type="match status" value="1"/>
</dbReference>
<evidence type="ECO:0000313" key="3">
    <source>
        <dbReference type="Proteomes" id="UP000290759"/>
    </source>
</evidence>
<dbReference type="AlphaFoldDB" id="A0A4Q2U1P9"/>
<evidence type="ECO:0000313" key="2">
    <source>
        <dbReference type="EMBL" id="RYC30010.1"/>
    </source>
</evidence>
<dbReference type="InterPro" id="IPR029063">
    <property type="entry name" value="SAM-dependent_MTases_sf"/>
</dbReference>